<keyword evidence="14" id="KW-0347">Helicase</keyword>
<evidence type="ECO:0000256" key="19">
    <source>
        <dbReference type="ARBA" id="ARBA00023204"/>
    </source>
</evidence>
<proteinExistence type="inferred from homology"/>
<accession>A0AAQ3R6M3</accession>
<feature type="region of interest" description="Disordered" evidence="23">
    <location>
        <begin position="332"/>
        <end position="411"/>
    </location>
</feature>
<evidence type="ECO:0000256" key="9">
    <source>
        <dbReference type="ARBA" id="ARBA00022723"/>
    </source>
</evidence>
<keyword evidence="15" id="KW-0067">ATP-binding</keyword>
<dbReference type="InterPro" id="IPR047187">
    <property type="entry name" value="SF1_C_Upf1"/>
</dbReference>
<evidence type="ECO:0000256" key="6">
    <source>
        <dbReference type="ARBA" id="ARBA00022485"/>
    </source>
</evidence>
<evidence type="ECO:0000256" key="1">
    <source>
        <dbReference type="ARBA" id="ARBA00001966"/>
    </source>
</evidence>
<feature type="compositionally biased region" description="Polar residues" evidence="23">
    <location>
        <begin position="381"/>
        <end position="402"/>
    </location>
</feature>
<dbReference type="Gene3D" id="3.90.320.10">
    <property type="match status" value="1"/>
</dbReference>
<dbReference type="InterPro" id="IPR045055">
    <property type="entry name" value="DNA2/NAM7-like"/>
</dbReference>
<organism evidence="27 28">
    <name type="scientific">Acrodontium crateriforme</name>
    <dbReference type="NCBI Taxonomy" id="150365"/>
    <lineage>
        <taxon>Eukaryota</taxon>
        <taxon>Fungi</taxon>
        <taxon>Dikarya</taxon>
        <taxon>Ascomycota</taxon>
        <taxon>Pezizomycotina</taxon>
        <taxon>Dothideomycetes</taxon>
        <taxon>Dothideomycetidae</taxon>
        <taxon>Mycosphaerellales</taxon>
        <taxon>Teratosphaeriaceae</taxon>
        <taxon>Acrodontium</taxon>
    </lineage>
</organism>
<comment type="cofactor">
    <cofactor evidence="1">
        <name>[4Fe-4S] cluster</name>
        <dbReference type="ChEBI" id="CHEBI:49883"/>
    </cofactor>
</comment>
<keyword evidence="8" id="KW-0540">Nuclease</keyword>
<dbReference type="FunFam" id="3.40.50.300:FF:001170">
    <property type="entry name" value="DNA replication helicase Dna2"/>
    <property type="match status" value="1"/>
</dbReference>
<feature type="compositionally biased region" description="Polar residues" evidence="23">
    <location>
        <begin position="109"/>
        <end position="118"/>
    </location>
</feature>
<comment type="catalytic activity">
    <reaction evidence="22">
        <text>ATP + H2O = ADP + phosphate + H(+)</text>
        <dbReference type="Rhea" id="RHEA:13065"/>
        <dbReference type="ChEBI" id="CHEBI:15377"/>
        <dbReference type="ChEBI" id="CHEBI:15378"/>
        <dbReference type="ChEBI" id="CHEBI:30616"/>
        <dbReference type="ChEBI" id="CHEBI:43474"/>
        <dbReference type="ChEBI" id="CHEBI:456216"/>
        <dbReference type="EC" id="3.6.4.12"/>
    </reaction>
</comment>
<dbReference type="GO" id="GO:0046872">
    <property type="term" value="F:metal ion binding"/>
    <property type="evidence" value="ECO:0007669"/>
    <property type="project" value="UniProtKB-KW"/>
</dbReference>
<dbReference type="FunFam" id="3.40.50.300:FF:000789">
    <property type="entry name" value="DNA replication ATP-dependent helicase/nuclease DNA2"/>
    <property type="match status" value="1"/>
</dbReference>
<dbReference type="CDD" id="cd22318">
    <property type="entry name" value="DNA2_N-like"/>
    <property type="match status" value="1"/>
</dbReference>
<keyword evidence="10" id="KW-0547">Nucleotide-binding</keyword>
<dbReference type="GO" id="GO:0051539">
    <property type="term" value="F:4 iron, 4 sulfur cluster binding"/>
    <property type="evidence" value="ECO:0007669"/>
    <property type="project" value="UniProtKB-KW"/>
</dbReference>
<keyword evidence="17" id="KW-0411">Iron-sulfur</keyword>
<dbReference type="Proteomes" id="UP001303373">
    <property type="component" value="Chromosome 3"/>
</dbReference>
<evidence type="ECO:0000256" key="15">
    <source>
        <dbReference type="ARBA" id="ARBA00022840"/>
    </source>
</evidence>
<evidence type="ECO:0000256" key="3">
    <source>
        <dbReference type="ARBA" id="ARBA00007913"/>
    </source>
</evidence>
<dbReference type="Gene3D" id="3.40.50.300">
    <property type="entry name" value="P-loop containing nucleotide triphosphate hydrolases"/>
    <property type="match status" value="2"/>
</dbReference>
<dbReference type="InterPro" id="IPR014808">
    <property type="entry name" value="DNA_replication_fac_Dna2_N"/>
</dbReference>
<dbReference type="PANTHER" id="PTHR10887">
    <property type="entry name" value="DNA2/NAM7 HELICASE FAMILY"/>
    <property type="match status" value="1"/>
</dbReference>
<comment type="similarity">
    <text evidence="3">Belongs to the DNA2/NAM7 helicase family.</text>
</comment>
<evidence type="ECO:0000256" key="7">
    <source>
        <dbReference type="ARBA" id="ARBA00022705"/>
    </source>
</evidence>
<protein>
    <recommendedName>
        <fullName evidence="5">DNA replication ATP-dependent helicase/nuclease DNA2</fullName>
        <ecNumber evidence="4">3.6.4.12</ecNumber>
    </recommendedName>
</protein>
<evidence type="ECO:0000256" key="22">
    <source>
        <dbReference type="ARBA" id="ARBA00047995"/>
    </source>
</evidence>
<name>A0AAQ3R6M3_9PEZI</name>
<feature type="region of interest" description="Disordered" evidence="23">
    <location>
        <begin position="262"/>
        <end position="315"/>
    </location>
</feature>
<dbReference type="InterPro" id="IPR026851">
    <property type="entry name" value="Dna2/JHS1_DEXXQ-box"/>
</dbReference>
<evidence type="ECO:0000256" key="17">
    <source>
        <dbReference type="ARBA" id="ARBA00023014"/>
    </source>
</evidence>
<feature type="region of interest" description="Disordered" evidence="23">
    <location>
        <begin position="445"/>
        <end position="477"/>
    </location>
</feature>
<feature type="compositionally biased region" description="Polar residues" evidence="23">
    <location>
        <begin position="1712"/>
        <end position="1739"/>
    </location>
</feature>
<keyword evidence="21" id="KW-0511">Multifunctional enzyme</keyword>
<keyword evidence="28" id="KW-1185">Reference proteome</keyword>
<dbReference type="InterPro" id="IPR041679">
    <property type="entry name" value="DNA2/NAM7-like_C"/>
</dbReference>
<evidence type="ECO:0000256" key="23">
    <source>
        <dbReference type="SAM" id="MobiDB-lite"/>
    </source>
</evidence>
<feature type="region of interest" description="Disordered" evidence="23">
    <location>
        <begin position="159"/>
        <end position="204"/>
    </location>
</feature>
<evidence type="ECO:0000256" key="18">
    <source>
        <dbReference type="ARBA" id="ARBA00023125"/>
    </source>
</evidence>
<evidence type="ECO:0000256" key="2">
    <source>
        <dbReference type="ARBA" id="ARBA00004123"/>
    </source>
</evidence>
<evidence type="ECO:0000256" key="4">
    <source>
        <dbReference type="ARBA" id="ARBA00012551"/>
    </source>
</evidence>
<dbReference type="Pfam" id="PF13087">
    <property type="entry name" value="AAA_12"/>
    <property type="match status" value="1"/>
</dbReference>
<dbReference type="GO" id="GO:0005634">
    <property type="term" value="C:nucleus"/>
    <property type="evidence" value="ECO:0007669"/>
    <property type="project" value="UniProtKB-SubCell"/>
</dbReference>
<keyword evidence="18" id="KW-0238">DNA-binding</keyword>
<feature type="region of interest" description="Disordered" evidence="23">
    <location>
        <begin position="1704"/>
        <end position="1778"/>
    </location>
</feature>
<dbReference type="CDD" id="cd18041">
    <property type="entry name" value="DEXXQc_DNA2"/>
    <property type="match status" value="1"/>
</dbReference>
<evidence type="ECO:0000256" key="20">
    <source>
        <dbReference type="ARBA" id="ARBA00023242"/>
    </source>
</evidence>
<reference evidence="27 28" key="1">
    <citation type="submission" date="2023-11" db="EMBL/GenBank/DDBJ databases">
        <title>An acidophilic fungus is an integral part of prey digestion in a carnivorous sundew plant.</title>
        <authorList>
            <person name="Tsai I.J."/>
        </authorList>
    </citation>
    <scope>NUCLEOTIDE SEQUENCE [LARGE SCALE GENOMIC DNA]</scope>
    <source>
        <strain evidence="27">169a</strain>
    </source>
</reference>
<feature type="region of interest" description="Disordered" evidence="23">
    <location>
        <begin position="1"/>
        <end position="140"/>
    </location>
</feature>
<feature type="compositionally biased region" description="Polar residues" evidence="23">
    <location>
        <begin position="1747"/>
        <end position="1761"/>
    </location>
</feature>
<sequence length="1802" mass="198674">MSNRTKSFFEQDHGAKPRPAKWNNHNNDKNVLKEASTNTPLTKPPIPATSQAKSKLKAFQFVPGRPERPRHAEKENIGLGIEPLKSKNGVEKPSSQLGASSAVRRSDSPVKSVSSGARESTRATPHLAHANTFPCTPGTRLPLEDLIGNIDERPKRLQFEEQSPEDQIGWIPNSSSTLLTPNRKRKRARSSSPSCPHTSSQQRKEVLTFFNTSGPLVEKRTPEADPAADLWQQYATGNQKVDGLKPPDLSHLMFQASPRPLETPVKSAGLRRWASTGNEWPTSKTKRRRTNARANTGMCKDQQDDNDSISSGRSKVAAMVEKLQESLATQKLAQPNNQPGMVAEAPSSSSPLPDVGHDTSVDCAPPVSPLRARKPPRLESKPSSNKGATQRPATSYAALNTPSEPPPAPLNAMEHVNAMQDAVRPAPLHLESKAPLPRFKRPAITRVPSGCGRQYPVAKQASPKTTSIRPNDDIDEFDDGLDFSVEDLEELMTAAPTVTRSLYSIPQHPNPPPQQPIIIEDNELAERATQPSKVTPQGFDGTDDDEFACDIDEDSFAQAEFSATQTCRKPTHKRSPRDYHKSHVTTDPYVSRVPTMKDGVSSLHRYKVKQVIEGEYTNVKGRRCPEKLVIAEDERNLTPYAITLRDSWVDTAVALGNIVNIAKSYHSADSFNITESTPAGQIVVNDDNTSSLLIVHPDHMISATTVADSFDCVRKAVLQDRIKATGESSKAMVYGKVLHEIFQQALTANEWSRQSLVALVERTVQNHLESLWELGMTDTVLAVEEVTAKMGELAAWAKIFVATKPSDQSIVDDKQGDKIWISISKLIAIEEHVWSPQYGLKGNIDATIQSTVIDHPQQDAKHFVTPFEVKTGRTTQSPAHRAQTALYTLLLSDRYDMNITAGILYYLESSAMSRIAPSATEIRQMIQQRNRLASYIFRARNPPKEAFLHPGMTVQSQEIEESGLPNLLKNPFKCGRCYAQQSCFTYHALVENGSADSAGMIDDNKKHHSLTWHEAVGHLSTSKNSTKAPDNLRQWFTKWDKLLTFEESEVSRFRRELWTMPSLEREAVGRCFGGLVIKHDLSSTASATCSILDGIEGSGGKINRFAYVFCRQTPDSKRSFAEGTQLTIGEPVVVSSEDGQWALANGYVIAATKYEMTVAVDRKLGIARQRMNGFDETNNQELRGIMTVGGNNNNTAENLQTLFRLDKDEFSNGLALVRNNLVTLMSSHPIHTKLRDQVVNSLAPKFSASSGHSKLPLSQLGEMNEDQRASVDKVLNAQDYALILGMPGTGKTTTIAHIIRALLAEEKSVLLTSFTHTAVDNILLKLRDITPPNSILRLGVPAKINTEVQTFCQLAATPRKTIEEIEEVYMGTKIVATTCMGTNHALFNRRAFDVCIVDEASQITLPIALGPLLHARKFVLVGDHYQLPPLVQNRAALEGGLDVSLFRQLSEQHPEAVATLGKQYRMCEDIMSLSNELIYNGQLRCGSKSVATRTLQITNETGLRAFHNEMSHCTVMNSCWLSEVTRPERKVIFANTDAMDKLAAETLTSGKNITNHLEATLTAQMVLGFIALGVPCKGIGVITLYRSQLALIRQLFKAAGISNEVEIDSADRFQGRDKDCIILSMVRSNELAIVGDLLKDWRRVNVALTRARSKLIMLGSERTLRNNELLARFLSLVDSRGWVLNLPKGADSCHSFDFSSQSTAGLIPAGTPSPTSRRSVKTANTRPNSKNKSPNQDTSRILKASESAGNRSLTKMSSQMNKGMKLPGKSISGRRPVSSSKARALQELIVADIFEDLTGDDF</sequence>
<feature type="compositionally biased region" description="Low complexity" evidence="23">
    <location>
        <begin position="190"/>
        <end position="200"/>
    </location>
</feature>
<dbReference type="GO" id="GO:0005737">
    <property type="term" value="C:cytoplasm"/>
    <property type="evidence" value="ECO:0007669"/>
    <property type="project" value="TreeGrafter"/>
</dbReference>
<evidence type="ECO:0000256" key="8">
    <source>
        <dbReference type="ARBA" id="ARBA00022722"/>
    </source>
</evidence>
<dbReference type="InterPro" id="IPR041677">
    <property type="entry name" value="DNA2/NAM7_AAA_11"/>
</dbReference>
<dbReference type="PANTHER" id="PTHR10887:SF433">
    <property type="entry name" value="DNA REPLICATION ATP-DEPENDENT HELICASE_NUCLEASE DNA2"/>
    <property type="match status" value="1"/>
</dbReference>
<dbReference type="GO" id="GO:0017108">
    <property type="term" value="F:5'-flap endonuclease activity"/>
    <property type="evidence" value="ECO:0007669"/>
    <property type="project" value="TreeGrafter"/>
</dbReference>
<evidence type="ECO:0000313" key="27">
    <source>
        <dbReference type="EMBL" id="WPG99593.1"/>
    </source>
</evidence>
<dbReference type="EMBL" id="CP138582">
    <property type="protein sequence ID" value="WPG99593.1"/>
    <property type="molecule type" value="Genomic_DNA"/>
</dbReference>
<evidence type="ECO:0000256" key="16">
    <source>
        <dbReference type="ARBA" id="ARBA00023004"/>
    </source>
</evidence>
<dbReference type="Pfam" id="PF08696">
    <property type="entry name" value="Dna2"/>
    <property type="match status" value="1"/>
</dbReference>
<evidence type="ECO:0000256" key="5">
    <source>
        <dbReference type="ARBA" id="ARBA00021516"/>
    </source>
</evidence>
<keyword evidence="13" id="KW-0378">Hydrolase</keyword>
<dbReference type="EC" id="3.6.4.12" evidence="4"/>
<evidence type="ECO:0000259" key="26">
    <source>
        <dbReference type="Pfam" id="PF13087"/>
    </source>
</evidence>
<dbReference type="InterPro" id="IPR011604">
    <property type="entry name" value="PDDEXK-like_dom_sf"/>
</dbReference>
<dbReference type="SUPFAM" id="SSF52540">
    <property type="entry name" value="P-loop containing nucleoside triphosphate hydrolases"/>
    <property type="match status" value="1"/>
</dbReference>
<gene>
    <name evidence="27" type="ORF">R9X50_00241100</name>
</gene>
<keyword evidence="16" id="KW-0408">Iron</keyword>
<evidence type="ECO:0000256" key="13">
    <source>
        <dbReference type="ARBA" id="ARBA00022801"/>
    </source>
</evidence>
<evidence type="ECO:0000256" key="21">
    <source>
        <dbReference type="ARBA" id="ARBA00023268"/>
    </source>
</evidence>
<keyword evidence="19" id="KW-0234">DNA repair</keyword>
<dbReference type="GO" id="GO:0003677">
    <property type="term" value="F:DNA binding"/>
    <property type="evidence" value="ECO:0007669"/>
    <property type="project" value="UniProtKB-KW"/>
</dbReference>
<keyword evidence="9" id="KW-0479">Metal-binding</keyword>
<feature type="domain" description="DNA replication factor Dna2 N-terminal" evidence="24">
    <location>
        <begin position="640"/>
        <end position="849"/>
    </location>
</feature>
<feature type="domain" description="DNA2/NAM7 helicase helicase" evidence="25">
    <location>
        <begin position="1263"/>
        <end position="1352"/>
    </location>
</feature>
<dbReference type="GO" id="GO:0071932">
    <property type="term" value="P:replication fork reversal"/>
    <property type="evidence" value="ECO:0007669"/>
    <property type="project" value="TreeGrafter"/>
</dbReference>
<evidence type="ECO:0000256" key="12">
    <source>
        <dbReference type="ARBA" id="ARBA00022763"/>
    </source>
</evidence>
<dbReference type="InterPro" id="IPR027417">
    <property type="entry name" value="P-loop_NTPase"/>
</dbReference>
<dbReference type="GO" id="GO:0006281">
    <property type="term" value="P:DNA repair"/>
    <property type="evidence" value="ECO:0007669"/>
    <property type="project" value="UniProtKB-KW"/>
</dbReference>
<keyword evidence="6" id="KW-0004">4Fe-4S</keyword>
<keyword evidence="12" id="KW-0227">DNA damage</keyword>
<evidence type="ECO:0000256" key="14">
    <source>
        <dbReference type="ARBA" id="ARBA00022806"/>
    </source>
</evidence>
<evidence type="ECO:0000259" key="24">
    <source>
        <dbReference type="Pfam" id="PF08696"/>
    </source>
</evidence>
<keyword evidence="7" id="KW-0235">DNA replication</keyword>
<dbReference type="GO" id="GO:0017116">
    <property type="term" value="F:single-stranded DNA helicase activity"/>
    <property type="evidence" value="ECO:0007669"/>
    <property type="project" value="InterPro"/>
</dbReference>
<dbReference type="GO" id="GO:0005524">
    <property type="term" value="F:ATP binding"/>
    <property type="evidence" value="ECO:0007669"/>
    <property type="project" value="UniProtKB-KW"/>
</dbReference>
<evidence type="ECO:0000259" key="25">
    <source>
        <dbReference type="Pfam" id="PF13086"/>
    </source>
</evidence>
<evidence type="ECO:0000256" key="10">
    <source>
        <dbReference type="ARBA" id="ARBA00022741"/>
    </source>
</evidence>
<dbReference type="CDD" id="cd18808">
    <property type="entry name" value="SF1_C_Upf1"/>
    <property type="match status" value="1"/>
</dbReference>
<comment type="subcellular location">
    <subcellularLocation>
        <location evidence="2">Nucleus</location>
    </subcellularLocation>
</comment>
<dbReference type="Pfam" id="PF13086">
    <property type="entry name" value="AAA_11"/>
    <property type="match status" value="2"/>
</dbReference>
<feature type="domain" description="DNA2/NAM7 helicase-like C-terminal" evidence="26">
    <location>
        <begin position="1441"/>
        <end position="1661"/>
    </location>
</feature>
<keyword evidence="20" id="KW-0539">Nucleus</keyword>
<evidence type="ECO:0000256" key="11">
    <source>
        <dbReference type="ARBA" id="ARBA00022759"/>
    </source>
</evidence>
<feature type="domain" description="DNA2/NAM7 helicase helicase" evidence="25">
    <location>
        <begin position="1363"/>
        <end position="1432"/>
    </location>
</feature>
<feature type="compositionally biased region" description="Basic and acidic residues" evidence="23">
    <location>
        <begin position="65"/>
        <end position="76"/>
    </location>
</feature>
<keyword evidence="11" id="KW-0255">Endonuclease</keyword>
<evidence type="ECO:0000313" key="28">
    <source>
        <dbReference type="Proteomes" id="UP001303373"/>
    </source>
</evidence>